<evidence type="ECO:0000256" key="4">
    <source>
        <dbReference type="ARBA" id="ARBA00022723"/>
    </source>
</evidence>
<keyword evidence="7" id="KW-0732">Signal</keyword>
<dbReference type="InterPro" id="IPR001365">
    <property type="entry name" value="A_deaminase_dom"/>
</dbReference>
<dbReference type="Pfam" id="PF00962">
    <property type="entry name" value="A_deaminase"/>
    <property type="match status" value="1"/>
</dbReference>
<dbReference type="GO" id="GO:0046103">
    <property type="term" value="P:inosine biosynthetic process"/>
    <property type="evidence" value="ECO:0007669"/>
    <property type="project" value="TreeGrafter"/>
</dbReference>
<proteinExistence type="inferred from homology"/>
<evidence type="ECO:0000313" key="9">
    <source>
        <dbReference type="EMBL" id="ARU49979.1"/>
    </source>
</evidence>
<dbReference type="GO" id="GO:0006154">
    <property type="term" value="P:adenosine catabolic process"/>
    <property type="evidence" value="ECO:0007669"/>
    <property type="project" value="TreeGrafter"/>
</dbReference>
<organism evidence="9 10">
    <name type="scientific">Sulfurospirillum diekertiae</name>
    <dbReference type="NCBI Taxonomy" id="1854492"/>
    <lineage>
        <taxon>Bacteria</taxon>
        <taxon>Pseudomonadati</taxon>
        <taxon>Campylobacterota</taxon>
        <taxon>Epsilonproteobacteria</taxon>
        <taxon>Campylobacterales</taxon>
        <taxon>Sulfurospirillaceae</taxon>
        <taxon>Sulfurospirillum</taxon>
    </lineage>
</organism>
<sequence length="491" mass="55658">MRYLKHLSLLLLLSFLVGCAPMPNLPQSDDEGATSALYERSFETHVPNVAMLNLFFTQMPKGGDLHHHYTGSIYAETYLEWVKNKGWFIDSCTFKIVKVKGNETCKSVSVDELISNDTLYRKLLTLWSDKDFDNHSHEQLPPDSNFFNTFGYFSPISDQYMDVGLNIIKERALNENVSYIETMLSRVGVNSAEFFSAEEAKNINAALRHATTQEEVNALLDRISTVYTQNQSFDAKVHHFVSEVEHRHEGIDTENFTMRFQTYAVRVLEPLQVYTDLLAGYKAVLSSPLIVGVNIVAPENNTVAINDYTLHMRMFNYLVSHYPQVPHSLHAGELTIGMVEPKELLFHITQARKIAGADRIGHGVDIAYEKESLSLLKELKEHAAVEINLSSNEFILGVAGKEHPYTIYAAYGVPIVISTDDSGVSRDNLAHEYVLLASRYHPSYATIKTYVYNSINYSFLTPAEKAKVKIQLDKKFEVFEREMSTLAKNLK</sequence>
<dbReference type="InterPro" id="IPR032466">
    <property type="entry name" value="Metal_Hydrolase"/>
</dbReference>
<protein>
    <recommendedName>
        <fullName evidence="3">adenosine deaminase</fullName>
        <ecNumber evidence="3">3.5.4.4</ecNumber>
    </recommendedName>
</protein>
<dbReference type="Gene3D" id="3.20.20.140">
    <property type="entry name" value="Metal-dependent hydrolases"/>
    <property type="match status" value="1"/>
</dbReference>
<dbReference type="InterPro" id="IPR006330">
    <property type="entry name" value="Ado/ade_deaminase"/>
</dbReference>
<name>A0A1Y0HPC5_9BACT</name>
<feature type="signal peptide" evidence="7">
    <location>
        <begin position="1"/>
        <end position="19"/>
    </location>
</feature>
<dbReference type="RefSeq" id="WP_087439649.1">
    <property type="nucleotide sequence ID" value="NZ_CP021416.1"/>
</dbReference>
<gene>
    <name evidence="9" type="ORF">Sdiek1_2836</name>
</gene>
<keyword evidence="6" id="KW-0862">Zinc</keyword>
<comment type="cofactor">
    <cofactor evidence="1">
        <name>Zn(2+)</name>
        <dbReference type="ChEBI" id="CHEBI:29105"/>
    </cofactor>
</comment>
<comment type="similarity">
    <text evidence="2">Belongs to the metallo-dependent hydrolases superfamily. Adenosine and AMP deaminases family.</text>
</comment>
<dbReference type="Proteomes" id="UP000196005">
    <property type="component" value="Chromosome"/>
</dbReference>
<dbReference type="PANTHER" id="PTHR11409:SF43">
    <property type="entry name" value="ADENOSINE DEAMINASE"/>
    <property type="match status" value="1"/>
</dbReference>
<evidence type="ECO:0000256" key="5">
    <source>
        <dbReference type="ARBA" id="ARBA00022801"/>
    </source>
</evidence>
<dbReference type="GO" id="GO:0046872">
    <property type="term" value="F:metal ion binding"/>
    <property type="evidence" value="ECO:0007669"/>
    <property type="project" value="UniProtKB-KW"/>
</dbReference>
<keyword evidence="5 9" id="KW-0378">Hydrolase</keyword>
<evidence type="ECO:0000256" key="2">
    <source>
        <dbReference type="ARBA" id="ARBA00006676"/>
    </source>
</evidence>
<evidence type="ECO:0000256" key="6">
    <source>
        <dbReference type="ARBA" id="ARBA00022833"/>
    </source>
</evidence>
<dbReference type="SUPFAM" id="SSF51556">
    <property type="entry name" value="Metallo-dependent hydrolases"/>
    <property type="match status" value="1"/>
</dbReference>
<feature type="chain" id="PRO_5013344758" description="adenosine deaminase" evidence="7">
    <location>
        <begin position="20"/>
        <end position="491"/>
    </location>
</feature>
<evidence type="ECO:0000259" key="8">
    <source>
        <dbReference type="Pfam" id="PF00962"/>
    </source>
</evidence>
<dbReference type="GO" id="GO:0005829">
    <property type="term" value="C:cytosol"/>
    <property type="evidence" value="ECO:0007669"/>
    <property type="project" value="TreeGrafter"/>
</dbReference>
<evidence type="ECO:0000256" key="1">
    <source>
        <dbReference type="ARBA" id="ARBA00001947"/>
    </source>
</evidence>
<feature type="domain" description="Adenosine deaminase" evidence="8">
    <location>
        <begin position="255"/>
        <end position="474"/>
    </location>
</feature>
<dbReference type="AlphaFoldDB" id="A0A1Y0HPC5"/>
<evidence type="ECO:0000256" key="7">
    <source>
        <dbReference type="SAM" id="SignalP"/>
    </source>
</evidence>
<evidence type="ECO:0000256" key="3">
    <source>
        <dbReference type="ARBA" id="ARBA00012784"/>
    </source>
</evidence>
<keyword evidence="10" id="KW-1185">Reference proteome</keyword>
<accession>A0A1Y0HPC5</accession>
<dbReference type="EC" id="3.5.4.4" evidence="3"/>
<keyword evidence="4" id="KW-0479">Metal-binding</keyword>
<dbReference type="EMBL" id="CP021416">
    <property type="protein sequence ID" value="ARU49979.1"/>
    <property type="molecule type" value="Genomic_DNA"/>
</dbReference>
<dbReference type="GO" id="GO:0043103">
    <property type="term" value="P:hypoxanthine salvage"/>
    <property type="evidence" value="ECO:0007669"/>
    <property type="project" value="TreeGrafter"/>
</dbReference>
<dbReference type="PROSITE" id="PS51257">
    <property type="entry name" value="PROKAR_LIPOPROTEIN"/>
    <property type="match status" value="1"/>
</dbReference>
<evidence type="ECO:0000313" key="10">
    <source>
        <dbReference type="Proteomes" id="UP000196005"/>
    </source>
</evidence>
<dbReference type="GO" id="GO:0004000">
    <property type="term" value="F:adenosine deaminase activity"/>
    <property type="evidence" value="ECO:0007669"/>
    <property type="project" value="UniProtKB-ARBA"/>
</dbReference>
<dbReference type="PANTHER" id="PTHR11409">
    <property type="entry name" value="ADENOSINE DEAMINASE"/>
    <property type="match status" value="1"/>
</dbReference>
<dbReference type="OrthoDB" id="105475at2"/>
<reference evidence="10" key="1">
    <citation type="submission" date="2017-05" db="EMBL/GenBank/DDBJ databases">
        <title>Dechlorination kinetics govern the competition between two new strains of the genus Sulfurospirillum.</title>
        <authorList>
            <person name="Buttet G.F."/>
            <person name="Murray A.M."/>
            <person name="Goris T."/>
            <person name="Burion M."/>
            <person name="Lin B."/>
            <person name="Rolle M."/>
            <person name="Maillard J."/>
        </authorList>
    </citation>
    <scope>NUCLEOTIDE SEQUENCE [LARGE SCALE GENOMIC DNA]</scope>
    <source>
        <strain evidence="10">SL2-1</strain>
    </source>
</reference>
<dbReference type="KEGG" id="suls:Sdiek1_2836"/>